<sequence length="103" mass="11758">MARLARPISRGPLRRKEKHEVSWDARVLPTYYTTAFRGGKRLRTHERIGSDSAGLIALFQVFSYIFTLRVQSSLRGSSSLTTEPEILNEEMNLIEVDVEPSHL</sequence>
<keyword evidence="2" id="KW-1185">Reference proteome</keyword>
<evidence type="ECO:0000313" key="2">
    <source>
        <dbReference type="Proteomes" id="UP000600918"/>
    </source>
</evidence>
<proteinExistence type="predicted"/>
<dbReference type="Proteomes" id="UP000600918">
    <property type="component" value="Unassembled WGS sequence"/>
</dbReference>
<organism evidence="1 2">
    <name type="scientific">Vespula pensylvanica</name>
    <name type="common">Western yellow jacket</name>
    <name type="synonym">Wasp</name>
    <dbReference type="NCBI Taxonomy" id="30213"/>
    <lineage>
        <taxon>Eukaryota</taxon>
        <taxon>Metazoa</taxon>
        <taxon>Ecdysozoa</taxon>
        <taxon>Arthropoda</taxon>
        <taxon>Hexapoda</taxon>
        <taxon>Insecta</taxon>
        <taxon>Pterygota</taxon>
        <taxon>Neoptera</taxon>
        <taxon>Endopterygota</taxon>
        <taxon>Hymenoptera</taxon>
        <taxon>Apocrita</taxon>
        <taxon>Aculeata</taxon>
        <taxon>Vespoidea</taxon>
        <taxon>Vespidae</taxon>
        <taxon>Vespinae</taxon>
        <taxon>Vespula</taxon>
    </lineage>
</organism>
<comment type="caution">
    <text evidence="1">The sequence shown here is derived from an EMBL/GenBank/DDBJ whole genome shotgun (WGS) entry which is preliminary data.</text>
</comment>
<dbReference type="EMBL" id="JACSDY010000007">
    <property type="protein sequence ID" value="KAF7423901.1"/>
    <property type="molecule type" value="Genomic_DNA"/>
</dbReference>
<reference evidence="1" key="1">
    <citation type="journal article" date="2020" name="G3 (Bethesda)">
        <title>High-Quality Assemblies for Three Invasive Social Wasps from the &lt;i&gt;Vespula&lt;/i&gt; Genus.</title>
        <authorList>
            <person name="Harrop T.W.R."/>
            <person name="Guhlin J."/>
            <person name="McLaughlin G.M."/>
            <person name="Permina E."/>
            <person name="Stockwell P."/>
            <person name="Gilligan J."/>
            <person name="Le Lec M.F."/>
            <person name="Gruber M.A.M."/>
            <person name="Quinn O."/>
            <person name="Lovegrove M."/>
            <person name="Duncan E.J."/>
            <person name="Remnant E.J."/>
            <person name="Van Eeckhoven J."/>
            <person name="Graham B."/>
            <person name="Knapp R.A."/>
            <person name="Langford K.W."/>
            <person name="Kronenberg Z."/>
            <person name="Press M.O."/>
            <person name="Eacker S.M."/>
            <person name="Wilson-Rankin E.E."/>
            <person name="Purcell J."/>
            <person name="Lester P.J."/>
            <person name="Dearden P.K."/>
        </authorList>
    </citation>
    <scope>NUCLEOTIDE SEQUENCE</scope>
    <source>
        <strain evidence="1">Volc-1</strain>
    </source>
</reference>
<protein>
    <submittedName>
        <fullName evidence="1">Uncharacterized protein</fullName>
    </submittedName>
</protein>
<evidence type="ECO:0000313" key="1">
    <source>
        <dbReference type="EMBL" id="KAF7423901.1"/>
    </source>
</evidence>
<gene>
    <name evidence="1" type="ORF">H0235_009184</name>
</gene>
<name>A0A834P1A2_VESPE</name>
<dbReference type="AlphaFoldDB" id="A0A834P1A2"/>
<accession>A0A834P1A2</accession>